<evidence type="ECO:0000256" key="2">
    <source>
        <dbReference type="ARBA" id="ARBA00022932"/>
    </source>
</evidence>
<name>A0A0S1AXD6_9GAMM</name>
<dbReference type="PATRIC" id="fig|128780.6.peg.1032"/>
<organism evidence="4 5">
    <name type="scientific">Stenotrophomonas acidaminiphila</name>
    <dbReference type="NCBI Taxonomy" id="128780"/>
    <lineage>
        <taxon>Bacteria</taxon>
        <taxon>Pseudomonadati</taxon>
        <taxon>Pseudomonadota</taxon>
        <taxon>Gammaproteobacteria</taxon>
        <taxon>Lysobacterales</taxon>
        <taxon>Lysobacteraceae</taxon>
        <taxon>Stenotrophomonas</taxon>
    </lineage>
</organism>
<accession>A0A0S1AXD6</accession>
<gene>
    <name evidence="4" type="primary">holB</name>
    <name evidence="4" type="ORF">AOT14_10340</name>
</gene>
<keyword evidence="2" id="KW-0239">DNA-directed DNA polymerase</keyword>
<dbReference type="GO" id="GO:0009360">
    <property type="term" value="C:DNA polymerase III complex"/>
    <property type="evidence" value="ECO:0007669"/>
    <property type="project" value="TreeGrafter"/>
</dbReference>
<dbReference type="Proteomes" id="UP000061010">
    <property type="component" value="Chromosome"/>
</dbReference>
<proteinExistence type="predicted"/>
<comment type="catalytic activity">
    <reaction evidence="3">
        <text>DNA(n) + a 2'-deoxyribonucleoside 5'-triphosphate = DNA(n+1) + diphosphate</text>
        <dbReference type="Rhea" id="RHEA:22508"/>
        <dbReference type="Rhea" id="RHEA-COMP:17339"/>
        <dbReference type="Rhea" id="RHEA-COMP:17340"/>
        <dbReference type="ChEBI" id="CHEBI:33019"/>
        <dbReference type="ChEBI" id="CHEBI:61560"/>
        <dbReference type="ChEBI" id="CHEBI:173112"/>
        <dbReference type="EC" id="2.7.7.7"/>
    </reaction>
</comment>
<dbReference type="EC" id="2.7.7.7" evidence="1"/>
<dbReference type="SUPFAM" id="SSF52540">
    <property type="entry name" value="P-loop containing nucleoside triphosphate hydrolases"/>
    <property type="match status" value="1"/>
</dbReference>
<evidence type="ECO:0000313" key="5">
    <source>
        <dbReference type="Proteomes" id="UP000061010"/>
    </source>
</evidence>
<dbReference type="Pfam" id="PF13177">
    <property type="entry name" value="DNA_pol3_delta2"/>
    <property type="match status" value="1"/>
</dbReference>
<dbReference type="PANTHER" id="PTHR11669">
    <property type="entry name" value="REPLICATION FACTOR C / DNA POLYMERASE III GAMMA-TAU SUBUNIT"/>
    <property type="match status" value="1"/>
</dbReference>
<sequence>MSDVFAPWQQRAHDQTVAALDAGRLGHGLLLCGPAGMGKRAVAMALARHVLDTGMDAAGRTRNAQLIAAGTHPDLQVVSFIPNKTGDKLRTEIVIEQVREISQKLALTPQYGAAQVVIVDPADAINRAACNALLKTLEEPAPGRYLWLVSADPARLPQTIRSRCQRLEFRLPPREEALAWLQRQGHAEGAAREALDAARGHPGLADRWLQGEGMALRRQVAEELDRLAGGRVGAVELAQRWSGDEHADLRLRHAADLALRRATDGLTDPGRLHKLAAWFDAANRTRDLLRTTVRADLAMVELLLGWAAANPPPSKGNNR</sequence>
<protein>
    <recommendedName>
        <fullName evidence="1">DNA-directed DNA polymerase</fullName>
        <ecNumber evidence="1">2.7.7.7</ecNumber>
    </recommendedName>
</protein>
<dbReference type="NCBIfam" id="NF006447">
    <property type="entry name" value="PRK08769.1"/>
    <property type="match status" value="1"/>
</dbReference>
<keyword evidence="2" id="KW-0548">Nucleotidyltransferase</keyword>
<reference evidence="4 5" key="1">
    <citation type="journal article" date="2015" name="Genome Announc.">
        <title>Complete Genome Sequencing of Stenotrophomonas acidaminiphila ZAC14D2_NAIMI4_2, a Multidrug-Resistant Strain Isolated from Sediments of a Polluted River in Mexico, Uncovers New Antibiotic Resistance Genes and a Novel Class-II Lasso Peptide Biosynthesis Gene Cluster.</title>
        <authorList>
            <person name="Vinuesa P."/>
            <person name="Ochoa-Sanchez L.E."/>
        </authorList>
    </citation>
    <scope>NUCLEOTIDE SEQUENCE [LARGE SCALE GENOMIC DNA]</scope>
    <source>
        <strain evidence="4 5">ZAC14D2_NAIMI4_2</strain>
    </source>
</reference>
<evidence type="ECO:0000256" key="1">
    <source>
        <dbReference type="ARBA" id="ARBA00012417"/>
    </source>
</evidence>
<keyword evidence="2" id="KW-0808">Transferase</keyword>
<dbReference type="AlphaFoldDB" id="A0A0S1AXD6"/>
<dbReference type="InterPro" id="IPR027417">
    <property type="entry name" value="P-loop_NTPase"/>
</dbReference>
<dbReference type="RefSeq" id="WP_054663689.1">
    <property type="nucleotide sequence ID" value="NZ_JAMHDZ010000001.1"/>
</dbReference>
<dbReference type="OrthoDB" id="9811073at2"/>
<dbReference type="PANTHER" id="PTHR11669:SF8">
    <property type="entry name" value="DNA POLYMERASE III SUBUNIT DELTA"/>
    <property type="match status" value="1"/>
</dbReference>
<dbReference type="Gene3D" id="3.40.50.300">
    <property type="entry name" value="P-loop containing nucleotide triphosphate hydrolases"/>
    <property type="match status" value="1"/>
</dbReference>
<dbReference type="InterPro" id="IPR050238">
    <property type="entry name" value="DNA_Rep/Repair_Clamp_Loader"/>
</dbReference>
<keyword evidence="5" id="KW-1185">Reference proteome</keyword>
<evidence type="ECO:0000313" key="4">
    <source>
        <dbReference type="EMBL" id="ALJ27447.1"/>
    </source>
</evidence>
<dbReference type="GO" id="GO:0003887">
    <property type="term" value="F:DNA-directed DNA polymerase activity"/>
    <property type="evidence" value="ECO:0007669"/>
    <property type="project" value="UniProtKB-KW"/>
</dbReference>
<dbReference type="GO" id="GO:0006261">
    <property type="term" value="P:DNA-templated DNA replication"/>
    <property type="evidence" value="ECO:0007669"/>
    <property type="project" value="TreeGrafter"/>
</dbReference>
<dbReference type="KEGG" id="sacz:AOT14_10340"/>
<dbReference type="EMBL" id="CP012900">
    <property type="protein sequence ID" value="ALJ27447.1"/>
    <property type="molecule type" value="Genomic_DNA"/>
</dbReference>
<evidence type="ECO:0000256" key="3">
    <source>
        <dbReference type="ARBA" id="ARBA00049244"/>
    </source>
</evidence>